<organism evidence="1 2">
    <name type="scientific">Dreissena polymorpha</name>
    <name type="common">Zebra mussel</name>
    <name type="synonym">Mytilus polymorpha</name>
    <dbReference type="NCBI Taxonomy" id="45954"/>
    <lineage>
        <taxon>Eukaryota</taxon>
        <taxon>Metazoa</taxon>
        <taxon>Spiralia</taxon>
        <taxon>Lophotrochozoa</taxon>
        <taxon>Mollusca</taxon>
        <taxon>Bivalvia</taxon>
        <taxon>Autobranchia</taxon>
        <taxon>Heteroconchia</taxon>
        <taxon>Euheterodonta</taxon>
        <taxon>Imparidentia</taxon>
        <taxon>Neoheterodontei</taxon>
        <taxon>Myida</taxon>
        <taxon>Dreissenoidea</taxon>
        <taxon>Dreissenidae</taxon>
        <taxon>Dreissena</taxon>
    </lineage>
</organism>
<accession>A0A9D4GHD1</accession>
<proteinExistence type="predicted"/>
<gene>
    <name evidence="1" type="ORF">DPMN_142499</name>
</gene>
<dbReference type="AlphaFoldDB" id="A0A9D4GHD1"/>
<comment type="caution">
    <text evidence="1">The sequence shown here is derived from an EMBL/GenBank/DDBJ whole genome shotgun (WGS) entry which is preliminary data.</text>
</comment>
<dbReference type="EMBL" id="JAIWYP010000006">
    <property type="protein sequence ID" value="KAH3814022.1"/>
    <property type="molecule type" value="Genomic_DNA"/>
</dbReference>
<evidence type="ECO:0000313" key="2">
    <source>
        <dbReference type="Proteomes" id="UP000828390"/>
    </source>
</evidence>
<name>A0A9D4GHD1_DREPO</name>
<protein>
    <submittedName>
        <fullName evidence="1">Uncharacterized protein</fullName>
    </submittedName>
</protein>
<reference evidence="1" key="2">
    <citation type="submission" date="2020-11" db="EMBL/GenBank/DDBJ databases">
        <authorList>
            <person name="McCartney M.A."/>
            <person name="Auch B."/>
            <person name="Kono T."/>
            <person name="Mallez S."/>
            <person name="Becker A."/>
            <person name="Gohl D.M."/>
            <person name="Silverstein K.A.T."/>
            <person name="Koren S."/>
            <person name="Bechman K.B."/>
            <person name="Herman A."/>
            <person name="Abrahante J.E."/>
            <person name="Garbe J."/>
        </authorList>
    </citation>
    <scope>NUCLEOTIDE SEQUENCE</scope>
    <source>
        <strain evidence="1">Duluth1</strain>
        <tissue evidence="1">Whole animal</tissue>
    </source>
</reference>
<keyword evidence="2" id="KW-1185">Reference proteome</keyword>
<dbReference type="Proteomes" id="UP000828390">
    <property type="component" value="Unassembled WGS sequence"/>
</dbReference>
<reference evidence="1" key="1">
    <citation type="journal article" date="2019" name="bioRxiv">
        <title>The Genome of the Zebra Mussel, Dreissena polymorpha: A Resource for Invasive Species Research.</title>
        <authorList>
            <person name="McCartney M.A."/>
            <person name="Auch B."/>
            <person name="Kono T."/>
            <person name="Mallez S."/>
            <person name="Zhang Y."/>
            <person name="Obille A."/>
            <person name="Becker A."/>
            <person name="Abrahante J.E."/>
            <person name="Garbe J."/>
            <person name="Badalamenti J.P."/>
            <person name="Herman A."/>
            <person name="Mangelson H."/>
            <person name="Liachko I."/>
            <person name="Sullivan S."/>
            <person name="Sone E.D."/>
            <person name="Koren S."/>
            <person name="Silverstein K.A.T."/>
            <person name="Beckman K.B."/>
            <person name="Gohl D.M."/>
        </authorList>
    </citation>
    <scope>NUCLEOTIDE SEQUENCE</scope>
    <source>
        <strain evidence="1">Duluth1</strain>
        <tissue evidence="1">Whole animal</tissue>
    </source>
</reference>
<evidence type="ECO:0000313" key="1">
    <source>
        <dbReference type="EMBL" id="KAH3814022.1"/>
    </source>
</evidence>
<sequence length="85" mass="9768">MLYQISRPRDRSAYTCYIRLPDPKPMVPIQAISESRPINRGAHTCYLRPRYCGAYKCYITSPDPQTVVPIHVTSDRQTPVPIYAI</sequence>